<proteinExistence type="predicted"/>
<organism evidence="2 3">
    <name type="scientific">Parascaris univalens</name>
    <name type="common">Nematode worm</name>
    <dbReference type="NCBI Taxonomy" id="6257"/>
    <lineage>
        <taxon>Eukaryota</taxon>
        <taxon>Metazoa</taxon>
        <taxon>Ecdysozoa</taxon>
        <taxon>Nematoda</taxon>
        <taxon>Chromadorea</taxon>
        <taxon>Rhabditida</taxon>
        <taxon>Spirurina</taxon>
        <taxon>Ascaridomorpha</taxon>
        <taxon>Ascaridoidea</taxon>
        <taxon>Ascarididae</taxon>
        <taxon>Parascaris</taxon>
    </lineage>
</organism>
<keyword evidence="1" id="KW-1133">Transmembrane helix</keyword>
<name>A0A914ZSI6_PARUN</name>
<keyword evidence="2" id="KW-1185">Reference proteome</keyword>
<feature type="transmembrane region" description="Helical" evidence="1">
    <location>
        <begin position="12"/>
        <end position="33"/>
    </location>
</feature>
<evidence type="ECO:0000313" key="3">
    <source>
        <dbReference type="WBParaSite" id="PgB08_g049_t01"/>
    </source>
</evidence>
<accession>A0A914ZSI6</accession>
<keyword evidence="1" id="KW-0472">Membrane</keyword>
<evidence type="ECO:0000256" key="1">
    <source>
        <dbReference type="SAM" id="Phobius"/>
    </source>
</evidence>
<reference evidence="3" key="1">
    <citation type="submission" date="2022-11" db="UniProtKB">
        <authorList>
            <consortium name="WormBaseParasite"/>
        </authorList>
    </citation>
    <scope>IDENTIFICATION</scope>
</reference>
<protein>
    <submittedName>
        <fullName evidence="3">Uncharacterized protein</fullName>
    </submittedName>
</protein>
<sequence>MFSNSRRLPFNLIINYGVLFVFYNTCILFEMIIKFCSLFPTAPRNLPE</sequence>
<evidence type="ECO:0000313" key="2">
    <source>
        <dbReference type="Proteomes" id="UP000887569"/>
    </source>
</evidence>
<dbReference type="AlphaFoldDB" id="A0A914ZSI6"/>
<keyword evidence="1" id="KW-0812">Transmembrane</keyword>
<dbReference type="Proteomes" id="UP000887569">
    <property type="component" value="Unplaced"/>
</dbReference>
<dbReference type="WBParaSite" id="PgB08_g049_t01">
    <property type="protein sequence ID" value="PgB08_g049_t01"/>
    <property type="gene ID" value="PgB08_g049"/>
</dbReference>